<dbReference type="Proteomes" id="UP000254893">
    <property type="component" value="Unassembled WGS sequence"/>
</dbReference>
<dbReference type="AlphaFoldDB" id="A0A380CBG1"/>
<keyword evidence="8 9" id="KW-0472">Membrane</keyword>
<keyword evidence="6 9" id="KW-0378">Hydrolase</keyword>
<dbReference type="GO" id="GO:0004190">
    <property type="term" value="F:aspartic-type endopeptidase activity"/>
    <property type="evidence" value="ECO:0007669"/>
    <property type="project" value="UniProtKB-UniRule"/>
</dbReference>
<gene>
    <name evidence="9 11" type="primary">lspA</name>
    <name evidence="11" type="ORF">NCTC11388_02625</name>
</gene>
<evidence type="ECO:0000313" key="11">
    <source>
        <dbReference type="EMBL" id="SUJ17019.1"/>
    </source>
</evidence>
<evidence type="ECO:0000256" key="9">
    <source>
        <dbReference type="HAMAP-Rule" id="MF_00161"/>
    </source>
</evidence>
<name>A0A380CBG1_SPHSI</name>
<dbReference type="EC" id="3.4.23.36" evidence="9"/>
<keyword evidence="3 9" id="KW-0645">Protease</keyword>
<proteinExistence type="inferred from homology"/>
<dbReference type="GO" id="GO:0006508">
    <property type="term" value="P:proteolysis"/>
    <property type="evidence" value="ECO:0007669"/>
    <property type="project" value="UniProtKB-KW"/>
</dbReference>
<feature type="transmembrane region" description="Helical" evidence="9">
    <location>
        <begin position="184"/>
        <end position="207"/>
    </location>
</feature>
<evidence type="ECO:0000256" key="8">
    <source>
        <dbReference type="ARBA" id="ARBA00023136"/>
    </source>
</evidence>
<keyword evidence="4 9" id="KW-0812">Transmembrane</keyword>
<keyword evidence="11" id="KW-0449">Lipoprotein</keyword>
<evidence type="ECO:0000256" key="7">
    <source>
        <dbReference type="ARBA" id="ARBA00022989"/>
    </source>
</evidence>
<feature type="active site" evidence="9">
    <location>
        <position position="194"/>
    </location>
</feature>
<comment type="pathway">
    <text evidence="9">Protein modification; lipoprotein biosynthesis (signal peptide cleavage).</text>
</comment>
<comment type="caution">
    <text evidence="9">Lacks conserved residue(s) required for the propagation of feature annotation.</text>
</comment>
<protein>
    <recommendedName>
        <fullName evidence="9">Lipoprotein signal peptidase</fullName>
        <ecNumber evidence="9">3.4.23.36</ecNumber>
    </recommendedName>
    <alternativeName>
        <fullName evidence="9">Prolipoprotein signal peptidase</fullName>
    </alternativeName>
    <alternativeName>
        <fullName evidence="9">Signal peptidase II</fullName>
        <shortName evidence="9">SPase II</shortName>
    </alternativeName>
</protein>
<comment type="subcellular location">
    <subcellularLocation>
        <location evidence="9">Cell membrane</location>
        <topology evidence="9">Multi-pass membrane protein</topology>
    </subcellularLocation>
</comment>
<comment type="function">
    <text evidence="9">This protein specifically catalyzes the removal of signal peptides from prolipoproteins.</text>
</comment>
<dbReference type="PRINTS" id="PR00781">
    <property type="entry name" value="LIPOSIGPTASE"/>
</dbReference>
<dbReference type="UniPathway" id="UPA00665"/>
<sequence length="229" mass="26079">MDPANSLIHFLTYMKGYTKPILLIVIILLIDQISKFWVKLNMTIGQSYKILGEYFQIHFIENNGMAYGMEFGGEAGKLFLTLFRIIAVAGIGYGLHYMIKHKYNRGFIMNVALILAGATGNIIDSTFYGMIFSESSWYNTATLFPAGGGYETIFHGKVVDMLYFPLISGHFPTWFPIWGGEEFLFFRPIFNIADSAISVGVVLILLFQKRYFKVEHEEKSSVHSEMLED</sequence>
<comment type="catalytic activity">
    <reaction evidence="9">
        <text>Release of signal peptides from bacterial membrane prolipoproteins. Hydrolyzes -Xaa-Yaa-Zaa-|-(S,diacylglyceryl)Cys-, in which Xaa is hydrophobic (preferably Leu), and Yaa (Ala or Ser) and Zaa (Gly or Ala) have small, neutral side chains.</text>
        <dbReference type="EC" id="3.4.23.36"/>
    </reaction>
</comment>
<evidence type="ECO:0000256" key="3">
    <source>
        <dbReference type="ARBA" id="ARBA00022670"/>
    </source>
</evidence>
<organism evidence="11 12">
    <name type="scientific">Sphingobacterium spiritivorum</name>
    <name type="common">Flavobacterium spiritivorum</name>
    <dbReference type="NCBI Taxonomy" id="258"/>
    <lineage>
        <taxon>Bacteria</taxon>
        <taxon>Pseudomonadati</taxon>
        <taxon>Bacteroidota</taxon>
        <taxon>Sphingobacteriia</taxon>
        <taxon>Sphingobacteriales</taxon>
        <taxon>Sphingobacteriaceae</taxon>
        <taxon>Sphingobacterium</taxon>
    </lineage>
</organism>
<feature type="transmembrane region" description="Helical" evidence="9">
    <location>
        <begin position="107"/>
        <end position="131"/>
    </location>
</feature>
<dbReference type="PANTHER" id="PTHR33695">
    <property type="entry name" value="LIPOPROTEIN SIGNAL PEPTIDASE"/>
    <property type="match status" value="1"/>
</dbReference>
<keyword evidence="7 9" id="KW-1133">Transmembrane helix</keyword>
<dbReference type="HAMAP" id="MF_00161">
    <property type="entry name" value="LspA"/>
    <property type="match status" value="1"/>
</dbReference>
<evidence type="ECO:0000313" key="12">
    <source>
        <dbReference type="Proteomes" id="UP000254893"/>
    </source>
</evidence>
<reference evidence="11 12" key="1">
    <citation type="submission" date="2018-06" db="EMBL/GenBank/DDBJ databases">
        <authorList>
            <consortium name="Pathogen Informatics"/>
            <person name="Doyle S."/>
        </authorList>
    </citation>
    <scope>NUCLEOTIDE SEQUENCE [LARGE SCALE GENOMIC DNA]</scope>
    <source>
        <strain evidence="11 12">NCTC11388</strain>
    </source>
</reference>
<keyword evidence="2 9" id="KW-1003">Cell membrane</keyword>
<feature type="transmembrane region" description="Helical" evidence="9">
    <location>
        <begin position="78"/>
        <end position="95"/>
    </location>
</feature>
<evidence type="ECO:0000256" key="6">
    <source>
        <dbReference type="ARBA" id="ARBA00022801"/>
    </source>
</evidence>
<evidence type="ECO:0000256" key="10">
    <source>
        <dbReference type="RuleBase" id="RU004181"/>
    </source>
</evidence>
<accession>A0A380CBG1</accession>
<evidence type="ECO:0000256" key="5">
    <source>
        <dbReference type="ARBA" id="ARBA00022750"/>
    </source>
</evidence>
<evidence type="ECO:0000256" key="4">
    <source>
        <dbReference type="ARBA" id="ARBA00022692"/>
    </source>
</evidence>
<dbReference type="PANTHER" id="PTHR33695:SF1">
    <property type="entry name" value="LIPOPROTEIN SIGNAL PEPTIDASE"/>
    <property type="match status" value="1"/>
</dbReference>
<dbReference type="EMBL" id="UGYW01000002">
    <property type="protein sequence ID" value="SUJ17019.1"/>
    <property type="molecule type" value="Genomic_DNA"/>
</dbReference>
<evidence type="ECO:0000256" key="1">
    <source>
        <dbReference type="ARBA" id="ARBA00006139"/>
    </source>
</evidence>
<dbReference type="Pfam" id="PF01252">
    <property type="entry name" value="Peptidase_A8"/>
    <property type="match status" value="1"/>
</dbReference>
<dbReference type="NCBIfam" id="NF011369">
    <property type="entry name" value="PRK14788.1"/>
    <property type="match status" value="1"/>
</dbReference>
<dbReference type="GO" id="GO:0005886">
    <property type="term" value="C:plasma membrane"/>
    <property type="evidence" value="ECO:0007669"/>
    <property type="project" value="UniProtKB-SubCell"/>
</dbReference>
<feature type="active site" evidence="9">
    <location>
        <position position="160"/>
    </location>
</feature>
<dbReference type="InterPro" id="IPR001872">
    <property type="entry name" value="Peptidase_A8"/>
</dbReference>
<evidence type="ECO:0000256" key="2">
    <source>
        <dbReference type="ARBA" id="ARBA00022475"/>
    </source>
</evidence>
<keyword evidence="5 9" id="KW-0064">Aspartyl protease</keyword>
<comment type="similarity">
    <text evidence="1 9 10">Belongs to the peptidase A8 family.</text>
</comment>